<sequence>MSTTTVTTTTVTTPTNTIVTTTTTNTTVTATTANTTVTATNTNTTVTATTAKTTVTATNTNTTVTATTANTTVTITTTATSETTDPSTLPVNAWTHVAQTFSSTSGSRLYIDGVLITIASAPTGTPVGPYVFIGASPTGSSPCNAGLIATGQFYGSVDEFRVFGRELTTTDICRLADP</sequence>
<dbReference type="Pfam" id="PF13385">
    <property type="entry name" value="Laminin_G_3"/>
    <property type="match status" value="1"/>
</dbReference>
<dbReference type="AlphaFoldDB" id="A0A815F1J3"/>
<dbReference type="Proteomes" id="UP000663864">
    <property type="component" value="Unassembled WGS sequence"/>
</dbReference>
<dbReference type="Gene3D" id="2.60.120.200">
    <property type="match status" value="1"/>
</dbReference>
<gene>
    <name evidence="2" type="ORF">JBS370_LOCUS21925</name>
    <name evidence="1" type="ORF">ZHD862_LOCUS28834</name>
</gene>
<evidence type="ECO:0008006" key="4">
    <source>
        <dbReference type="Google" id="ProtNLM"/>
    </source>
</evidence>
<organism evidence="1 3">
    <name type="scientific">Rotaria sordida</name>
    <dbReference type="NCBI Taxonomy" id="392033"/>
    <lineage>
        <taxon>Eukaryota</taxon>
        <taxon>Metazoa</taxon>
        <taxon>Spiralia</taxon>
        <taxon>Gnathifera</taxon>
        <taxon>Rotifera</taxon>
        <taxon>Eurotatoria</taxon>
        <taxon>Bdelloidea</taxon>
        <taxon>Philodinida</taxon>
        <taxon>Philodinidae</taxon>
        <taxon>Rotaria</taxon>
    </lineage>
</organism>
<proteinExistence type="predicted"/>
<dbReference type="EMBL" id="CAJNOT010002460">
    <property type="protein sequence ID" value="CAF1317595.1"/>
    <property type="molecule type" value="Genomic_DNA"/>
</dbReference>
<comment type="caution">
    <text evidence="1">The sequence shown here is derived from an EMBL/GenBank/DDBJ whole genome shotgun (WGS) entry which is preliminary data.</text>
</comment>
<protein>
    <recommendedName>
        <fullName evidence="4">LamG-like jellyroll fold domain-containing protein</fullName>
    </recommendedName>
</protein>
<evidence type="ECO:0000313" key="1">
    <source>
        <dbReference type="EMBL" id="CAF1317595.1"/>
    </source>
</evidence>
<dbReference type="InterPro" id="IPR013320">
    <property type="entry name" value="ConA-like_dom_sf"/>
</dbReference>
<dbReference type="EMBL" id="CAJOBD010002982">
    <property type="protein sequence ID" value="CAF3921062.1"/>
    <property type="molecule type" value="Genomic_DNA"/>
</dbReference>
<evidence type="ECO:0000313" key="3">
    <source>
        <dbReference type="Proteomes" id="UP000663864"/>
    </source>
</evidence>
<reference evidence="1" key="1">
    <citation type="submission" date="2021-02" db="EMBL/GenBank/DDBJ databases">
        <authorList>
            <person name="Nowell W R."/>
        </authorList>
    </citation>
    <scope>NUCLEOTIDE SEQUENCE</scope>
</reference>
<name>A0A815F1J3_9BILA</name>
<evidence type="ECO:0000313" key="2">
    <source>
        <dbReference type="EMBL" id="CAF3921062.1"/>
    </source>
</evidence>
<accession>A0A815F1J3</accession>
<dbReference type="SUPFAM" id="SSF49899">
    <property type="entry name" value="Concanavalin A-like lectins/glucanases"/>
    <property type="match status" value="1"/>
</dbReference>
<dbReference type="Proteomes" id="UP000663836">
    <property type="component" value="Unassembled WGS sequence"/>
</dbReference>